<evidence type="ECO:0000313" key="1">
    <source>
        <dbReference type="EMBL" id="KAI8534899.1"/>
    </source>
</evidence>
<evidence type="ECO:0000313" key="2">
    <source>
        <dbReference type="Proteomes" id="UP001062846"/>
    </source>
</evidence>
<dbReference type="Proteomes" id="UP001062846">
    <property type="component" value="Chromosome 10"/>
</dbReference>
<keyword evidence="2" id="KW-1185">Reference proteome</keyword>
<proteinExistence type="predicted"/>
<sequence length="58" mass="6742">MERNSRVFAGRSRRADAVLASIEDNVELRVCTWEHFPHSLENRRLCSLWNISNKVLGT</sequence>
<organism evidence="1 2">
    <name type="scientific">Rhododendron molle</name>
    <name type="common">Chinese azalea</name>
    <name type="synonym">Azalea mollis</name>
    <dbReference type="NCBI Taxonomy" id="49168"/>
    <lineage>
        <taxon>Eukaryota</taxon>
        <taxon>Viridiplantae</taxon>
        <taxon>Streptophyta</taxon>
        <taxon>Embryophyta</taxon>
        <taxon>Tracheophyta</taxon>
        <taxon>Spermatophyta</taxon>
        <taxon>Magnoliopsida</taxon>
        <taxon>eudicotyledons</taxon>
        <taxon>Gunneridae</taxon>
        <taxon>Pentapetalae</taxon>
        <taxon>asterids</taxon>
        <taxon>Ericales</taxon>
        <taxon>Ericaceae</taxon>
        <taxon>Ericoideae</taxon>
        <taxon>Rhodoreae</taxon>
        <taxon>Rhododendron</taxon>
    </lineage>
</organism>
<name>A0ACC0M1W8_RHOML</name>
<accession>A0ACC0M1W8</accession>
<gene>
    <name evidence="1" type="ORF">RHMOL_Rhmol10G0132500</name>
</gene>
<comment type="caution">
    <text evidence="1">The sequence shown here is derived from an EMBL/GenBank/DDBJ whole genome shotgun (WGS) entry which is preliminary data.</text>
</comment>
<protein>
    <submittedName>
        <fullName evidence="1">Uncharacterized protein</fullName>
    </submittedName>
</protein>
<dbReference type="EMBL" id="CM046397">
    <property type="protein sequence ID" value="KAI8534899.1"/>
    <property type="molecule type" value="Genomic_DNA"/>
</dbReference>
<reference evidence="1" key="1">
    <citation type="submission" date="2022-02" db="EMBL/GenBank/DDBJ databases">
        <title>Plant Genome Project.</title>
        <authorList>
            <person name="Zhang R.-G."/>
        </authorList>
    </citation>
    <scope>NUCLEOTIDE SEQUENCE</scope>
    <source>
        <strain evidence="1">AT1</strain>
    </source>
</reference>